<dbReference type="PANTHER" id="PTHR43792:SF13">
    <property type="entry name" value="ACETYLTRANSFERASE"/>
    <property type="match status" value="1"/>
</dbReference>
<feature type="compositionally biased region" description="Polar residues" evidence="1">
    <location>
        <begin position="181"/>
        <end position="193"/>
    </location>
</feature>
<feature type="region of interest" description="Disordered" evidence="1">
    <location>
        <begin position="170"/>
        <end position="193"/>
    </location>
</feature>
<dbReference type="Pfam" id="PF13302">
    <property type="entry name" value="Acetyltransf_3"/>
    <property type="match status" value="1"/>
</dbReference>
<reference evidence="3 4" key="1">
    <citation type="submission" date="2023-10" db="EMBL/GenBank/DDBJ databases">
        <title>The complete genome sequence of Methanoculleus receptaculi DSM 18860.</title>
        <authorList>
            <person name="Lai S.-J."/>
            <person name="You Y.-T."/>
            <person name="Chen S.-C."/>
        </authorList>
    </citation>
    <scope>NUCLEOTIDE SEQUENCE [LARGE SCALE GENOMIC DNA]</scope>
    <source>
        <strain evidence="3 4">DSM 18860</strain>
    </source>
</reference>
<gene>
    <name evidence="3" type="ORF">R6Y96_08480</name>
</gene>
<dbReference type="PROSITE" id="PS51186">
    <property type="entry name" value="GNAT"/>
    <property type="match status" value="1"/>
</dbReference>
<dbReference type="InterPro" id="IPR016181">
    <property type="entry name" value="Acyl_CoA_acyltransferase"/>
</dbReference>
<keyword evidence="4" id="KW-1185">Reference proteome</keyword>
<organism evidence="3 4">
    <name type="scientific">Methanoculleus receptaculi</name>
    <dbReference type="NCBI Taxonomy" id="394967"/>
    <lineage>
        <taxon>Archaea</taxon>
        <taxon>Methanobacteriati</taxon>
        <taxon>Methanobacteriota</taxon>
        <taxon>Stenosarchaea group</taxon>
        <taxon>Methanomicrobia</taxon>
        <taxon>Methanomicrobiales</taxon>
        <taxon>Methanomicrobiaceae</taxon>
        <taxon>Methanoculleus</taxon>
    </lineage>
</organism>
<evidence type="ECO:0000313" key="3">
    <source>
        <dbReference type="EMBL" id="WOX57327.1"/>
    </source>
</evidence>
<protein>
    <submittedName>
        <fullName evidence="3">GNAT family N-acetyltransferase</fullName>
    </submittedName>
</protein>
<dbReference type="InterPro" id="IPR051531">
    <property type="entry name" value="N-acetyltransferase"/>
</dbReference>
<name>A0AAX4FTY3_9EURY</name>
<sequence>MHPHLRTERLDLIPATLETLRSDRKTLARLLDAAVPGSWPPPLLDDEALAGFIRMMTKKTDPRFAVYYWVQNDPAAGERLLIGLGGIASAPAPGTVFIGYTVVRECQRRGYATEAVRQIVSAAFSLPGIRWIMATTHADHAASIRVLEKNGFRRAGRGFEKGTIAFLLEKKEHPPGLTRPGTPSDSTSDNNLP</sequence>
<dbReference type="Gene3D" id="3.40.630.30">
    <property type="match status" value="1"/>
</dbReference>
<evidence type="ECO:0000313" key="4">
    <source>
        <dbReference type="Proteomes" id="UP001305652"/>
    </source>
</evidence>
<dbReference type="AlphaFoldDB" id="A0AAX4FTY3"/>
<dbReference type="Proteomes" id="UP001305652">
    <property type="component" value="Chromosome"/>
</dbReference>
<feature type="domain" description="N-acetyltransferase" evidence="2">
    <location>
        <begin position="15"/>
        <end position="173"/>
    </location>
</feature>
<proteinExistence type="predicted"/>
<evidence type="ECO:0000256" key="1">
    <source>
        <dbReference type="SAM" id="MobiDB-lite"/>
    </source>
</evidence>
<dbReference type="InterPro" id="IPR000182">
    <property type="entry name" value="GNAT_dom"/>
</dbReference>
<dbReference type="PANTHER" id="PTHR43792">
    <property type="entry name" value="GNAT FAMILY, PUTATIVE (AFU_ORTHOLOGUE AFUA_3G00765)-RELATED-RELATED"/>
    <property type="match status" value="1"/>
</dbReference>
<dbReference type="SUPFAM" id="SSF55729">
    <property type="entry name" value="Acyl-CoA N-acyltransferases (Nat)"/>
    <property type="match status" value="1"/>
</dbReference>
<dbReference type="GO" id="GO:0016747">
    <property type="term" value="F:acyltransferase activity, transferring groups other than amino-acyl groups"/>
    <property type="evidence" value="ECO:0007669"/>
    <property type="project" value="InterPro"/>
</dbReference>
<evidence type="ECO:0000259" key="2">
    <source>
        <dbReference type="PROSITE" id="PS51186"/>
    </source>
</evidence>
<accession>A0AAX4FTY3</accession>
<dbReference type="KEGG" id="mrc:R6Y96_08480"/>
<dbReference type="EMBL" id="CP137642">
    <property type="protein sequence ID" value="WOX57327.1"/>
    <property type="molecule type" value="Genomic_DNA"/>
</dbReference>
<dbReference type="GeneID" id="85733187"/>
<dbReference type="RefSeq" id="WP_318620869.1">
    <property type="nucleotide sequence ID" value="NZ_CP137642.1"/>
</dbReference>